<name>A0A1I4MPF6_9HYPH</name>
<gene>
    <name evidence="2" type="ORF">SAMN04488125_1426</name>
</gene>
<protein>
    <submittedName>
        <fullName evidence="2">Uncharacterized protein</fullName>
    </submittedName>
</protein>
<feature type="region of interest" description="Disordered" evidence="1">
    <location>
        <begin position="1"/>
        <end position="64"/>
    </location>
</feature>
<keyword evidence="3" id="KW-1185">Reference proteome</keyword>
<dbReference type="STRING" id="414703.SAMN04488125_1426"/>
<evidence type="ECO:0000313" key="3">
    <source>
        <dbReference type="Proteomes" id="UP000198804"/>
    </source>
</evidence>
<dbReference type="Proteomes" id="UP000198804">
    <property type="component" value="Unassembled WGS sequence"/>
</dbReference>
<sequence length="64" mass="7054">MQSNATKKQEQVTSTTHGRTVSDRARRIMGRTRYQAPAIKSYPISGQDQTGPITMMGQQTGSPE</sequence>
<accession>A0A1I4MPF6</accession>
<feature type="compositionally biased region" description="Polar residues" evidence="1">
    <location>
        <begin position="44"/>
        <end position="64"/>
    </location>
</feature>
<evidence type="ECO:0000256" key="1">
    <source>
        <dbReference type="SAM" id="MobiDB-lite"/>
    </source>
</evidence>
<organism evidence="2 3">
    <name type="scientific">Methylorubrum salsuginis</name>
    <dbReference type="NCBI Taxonomy" id="414703"/>
    <lineage>
        <taxon>Bacteria</taxon>
        <taxon>Pseudomonadati</taxon>
        <taxon>Pseudomonadota</taxon>
        <taxon>Alphaproteobacteria</taxon>
        <taxon>Hyphomicrobiales</taxon>
        <taxon>Methylobacteriaceae</taxon>
        <taxon>Methylorubrum</taxon>
    </lineage>
</organism>
<evidence type="ECO:0000313" key="2">
    <source>
        <dbReference type="EMBL" id="SFM05181.1"/>
    </source>
</evidence>
<dbReference type="AlphaFoldDB" id="A0A1I4MPF6"/>
<feature type="compositionally biased region" description="Polar residues" evidence="1">
    <location>
        <begin position="1"/>
        <end position="19"/>
    </location>
</feature>
<proteinExistence type="predicted"/>
<dbReference type="EMBL" id="FOSV01000042">
    <property type="protein sequence ID" value="SFM05181.1"/>
    <property type="molecule type" value="Genomic_DNA"/>
</dbReference>
<reference evidence="3" key="1">
    <citation type="submission" date="2016-10" db="EMBL/GenBank/DDBJ databases">
        <authorList>
            <person name="Varghese N."/>
            <person name="Submissions S."/>
        </authorList>
    </citation>
    <scope>NUCLEOTIDE SEQUENCE [LARGE SCALE GENOMIC DNA]</scope>
    <source>
        <strain evidence="3">CGMCC 1.6474</strain>
    </source>
</reference>